<dbReference type="GO" id="GO:0070401">
    <property type="term" value="F:NADP+ binding"/>
    <property type="evidence" value="ECO:0007669"/>
    <property type="project" value="InterPro"/>
</dbReference>
<evidence type="ECO:0000256" key="6">
    <source>
        <dbReference type="ARBA" id="ARBA00050557"/>
    </source>
</evidence>
<evidence type="ECO:0000256" key="2">
    <source>
        <dbReference type="ARBA" id="ARBA00022571"/>
    </source>
</evidence>
<dbReference type="SUPFAM" id="SSF55347">
    <property type="entry name" value="Glyceraldehyde-3-phosphate dehydrogenase-like, C-terminal domain"/>
    <property type="match status" value="1"/>
</dbReference>
<dbReference type="GO" id="GO:0051287">
    <property type="term" value="F:NAD binding"/>
    <property type="evidence" value="ECO:0007669"/>
    <property type="project" value="InterPro"/>
</dbReference>
<comment type="function">
    <text evidence="7">Catalyzes the NADPH-dependent reduction of N-acetyl-5-glutamyl phosphate to yield N-acetyl-L-glutamate 5-semialdehyde.</text>
</comment>
<evidence type="ECO:0000256" key="5">
    <source>
        <dbReference type="ARBA" id="ARBA00023002"/>
    </source>
</evidence>
<dbReference type="SUPFAM" id="SSF51735">
    <property type="entry name" value="NAD(P)-binding Rossmann-fold domains"/>
    <property type="match status" value="1"/>
</dbReference>
<dbReference type="Proteomes" id="UP001144471">
    <property type="component" value="Unassembled WGS sequence"/>
</dbReference>
<dbReference type="AlphaFoldDB" id="A0A9W6GKY7"/>
<dbReference type="GO" id="GO:0005737">
    <property type="term" value="C:cytoplasm"/>
    <property type="evidence" value="ECO:0007669"/>
    <property type="project" value="UniProtKB-SubCell"/>
</dbReference>
<dbReference type="InterPro" id="IPR023013">
    <property type="entry name" value="AGPR_AS"/>
</dbReference>
<organism evidence="10 11">
    <name type="scientific">Propionigenium maris DSM 9537</name>
    <dbReference type="NCBI Taxonomy" id="1123000"/>
    <lineage>
        <taxon>Bacteria</taxon>
        <taxon>Fusobacteriati</taxon>
        <taxon>Fusobacteriota</taxon>
        <taxon>Fusobacteriia</taxon>
        <taxon>Fusobacteriales</taxon>
        <taxon>Fusobacteriaceae</taxon>
        <taxon>Propionigenium</taxon>
    </lineage>
</organism>
<dbReference type="Gene3D" id="3.30.360.10">
    <property type="entry name" value="Dihydrodipicolinate Reductase, domain 2"/>
    <property type="match status" value="1"/>
</dbReference>
<dbReference type="SMART" id="SM00859">
    <property type="entry name" value="Semialdhyde_dh"/>
    <property type="match status" value="1"/>
</dbReference>
<sequence>MIKENIKKKGVDIKVKKVGILGATGYAGQQLLWLLRNHPNVEIEFIASYSHGGQDFSRIYGNYFGEFTKVCIPNTDVKERLGDIDLLFIALPHGKAFEITQMALDRGVRVVDLGADFRLDDSEKYEEWYGKTCDGKKNLSEAVYGLTELNREKIRESRLVANPGCYPTASLLALIPLLKRGLIQSNSIIIDAKSGVSGAGRGSVTQTLMCECSETIKAYAVTTHRHTPEIEQEASKVANEEVKLTFTPHLVPMNRGILSVIYGDLKREIDDESLRKLYEKEYSGEKFIRIKEELPETRWVKGGNYCDISVKVDKRTGRVIVVSAIDNLVKGAAGQAVQNMNLMFGFEEATAIDFISIFP</sequence>
<keyword evidence="2 7" id="KW-0055">Arginine biosynthesis</keyword>
<keyword evidence="11" id="KW-1185">Reference proteome</keyword>
<evidence type="ECO:0000259" key="9">
    <source>
        <dbReference type="SMART" id="SM00859"/>
    </source>
</evidence>
<keyword evidence="5 7" id="KW-0560">Oxidoreductase</keyword>
<dbReference type="CDD" id="cd17895">
    <property type="entry name" value="AGPR_1_N"/>
    <property type="match status" value="1"/>
</dbReference>
<evidence type="ECO:0000256" key="3">
    <source>
        <dbReference type="ARBA" id="ARBA00022605"/>
    </source>
</evidence>
<dbReference type="CDD" id="cd23934">
    <property type="entry name" value="AGPR_1_C"/>
    <property type="match status" value="1"/>
</dbReference>
<dbReference type="Gene3D" id="3.40.50.720">
    <property type="entry name" value="NAD(P)-binding Rossmann-like Domain"/>
    <property type="match status" value="1"/>
</dbReference>
<dbReference type="InterPro" id="IPR000706">
    <property type="entry name" value="AGPR_type-1"/>
</dbReference>
<dbReference type="InterPro" id="IPR058924">
    <property type="entry name" value="AGPR_dimerisation_dom"/>
</dbReference>
<comment type="caution">
    <text evidence="10">The sequence shown here is derived from an EMBL/GenBank/DDBJ whole genome shotgun (WGS) entry which is preliminary data.</text>
</comment>
<dbReference type="InterPro" id="IPR036291">
    <property type="entry name" value="NAD(P)-bd_dom_sf"/>
</dbReference>
<dbReference type="NCBIfam" id="TIGR01850">
    <property type="entry name" value="argC"/>
    <property type="match status" value="1"/>
</dbReference>
<dbReference type="PROSITE" id="PS01224">
    <property type="entry name" value="ARGC"/>
    <property type="match status" value="1"/>
</dbReference>
<keyword evidence="7" id="KW-0963">Cytoplasm</keyword>
<evidence type="ECO:0000313" key="11">
    <source>
        <dbReference type="Proteomes" id="UP001144471"/>
    </source>
</evidence>
<dbReference type="EC" id="1.2.1.38" evidence="7"/>
<dbReference type="Pfam" id="PF01118">
    <property type="entry name" value="Semialdhyde_dh"/>
    <property type="match status" value="1"/>
</dbReference>
<dbReference type="PANTHER" id="PTHR32338">
    <property type="entry name" value="N-ACETYL-GAMMA-GLUTAMYL-PHOSPHATE REDUCTASE, CHLOROPLASTIC-RELATED-RELATED"/>
    <property type="match status" value="1"/>
</dbReference>
<dbReference type="EMBL" id="BSDY01000007">
    <property type="protein sequence ID" value="GLI56263.1"/>
    <property type="molecule type" value="Genomic_DNA"/>
</dbReference>
<dbReference type="HAMAP" id="MF_00150">
    <property type="entry name" value="ArgC_type1"/>
    <property type="match status" value="1"/>
</dbReference>
<keyword evidence="4 7" id="KW-0521">NADP</keyword>
<proteinExistence type="inferred from homology"/>
<evidence type="ECO:0000256" key="7">
    <source>
        <dbReference type="HAMAP-Rule" id="MF_00150"/>
    </source>
</evidence>
<evidence type="ECO:0000256" key="1">
    <source>
        <dbReference type="ARBA" id="ARBA00004862"/>
    </source>
</evidence>
<comment type="subcellular location">
    <subcellularLocation>
        <location evidence="7">Cytoplasm</location>
    </subcellularLocation>
</comment>
<name>A0A9W6GKY7_9FUSO</name>
<evidence type="ECO:0000256" key="8">
    <source>
        <dbReference type="PROSITE-ProRule" id="PRU10010"/>
    </source>
</evidence>
<dbReference type="InterPro" id="IPR000534">
    <property type="entry name" value="Semialdehyde_DH_NAD-bd"/>
</dbReference>
<dbReference type="InterPro" id="IPR050085">
    <property type="entry name" value="AGPR"/>
</dbReference>
<accession>A0A9W6GKY7</accession>
<comment type="similarity">
    <text evidence="7">Belongs to the NAGSA dehydrogenase family. Type 1 subfamily.</text>
</comment>
<dbReference type="GO" id="GO:0006526">
    <property type="term" value="P:L-arginine biosynthetic process"/>
    <property type="evidence" value="ECO:0007669"/>
    <property type="project" value="UniProtKB-UniRule"/>
</dbReference>
<evidence type="ECO:0000256" key="4">
    <source>
        <dbReference type="ARBA" id="ARBA00022857"/>
    </source>
</evidence>
<dbReference type="Pfam" id="PF22698">
    <property type="entry name" value="Semialdhyde_dhC_1"/>
    <property type="match status" value="1"/>
</dbReference>
<dbReference type="GO" id="GO:0003942">
    <property type="term" value="F:N-acetyl-gamma-glutamyl-phosphate reductase activity"/>
    <property type="evidence" value="ECO:0007669"/>
    <property type="project" value="UniProtKB-UniRule"/>
</dbReference>
<evidence type="ECO:0000313" key="10">
    <source>
        <dbReference type="EMBL" id="GLI56263.1"/>
    </source>
</evidence>
<feature type="active site" evidence="7 8">
    <location>
        <position position="165"/>
    </location>
</feature>
<protein>
    <recommendedName>
        <fullName evidence="7">N-acetyl-gamma-glutamyl-phosphate reductase</fullName>
        <shortName evidence="7">AGPR</shortName>
        <ecNumber evidence="7">1.2.1.38</ecNumber>
    </recommendedName>
    <alternativeName>
        <fullName evidence="7">N-acetyl-glutamate semialdehyde dehydrogenase</fullName>
        <shortName evidence="7">NAGSA dehydrogenase</shortName>
    </alternativeName>
</protein>
<gene>
    <name evidence="7 10" type="primary">argC</name>
    <name evidence="10" type="ORF">PM10SUCC1_17770</name>
</gene>
<keyword evidence="3 7" id="KW-0028">Amino-acid biosynthesis</keyword>
<reference evidence="10" key="1">
    <citation type="submission" date="2022-12" db="EMBL/GenBank/DDBJ databases">
        <title>Reference genome sequencing for broad-spectrum identification of bacterial and archaeal isolates by mass spectrometry.</title>
        <authorList>
            <person name="Sekiguchi Y."/>
            <person name="Tourlousse D.M."/>
        </authorList>
    </citation>
    <scope>NUCLEOTIDE SEQUENCE</scope>
    <source>
        <strain evidence="10">10succ1</strain>
    </source>
</reference>
<comment type="catalytic activity">
    <reaction evidence="6 7">
        <text>N-acetyl-L-glutamate 5-semialdehyde + phosphate + NADP(+) = N-acetyl-L-glutamyl 5-phosphate + NADPH + H(+)</text>
        <dbReference type="Rhea" id="RHEA:21588"/>
        <dbReference type="ChEBI" id="CHEBI:15378"/>
        <dbReference type="ChEBI" id="CHEBI:29123"/>
        <dbReference type="ChEBI" id="CHEBI:43474"/>
        <dbReference type="ChEBI" id="CHEBI:57783"/>
        <dbReference type="ChEBI" id="CHEBI:57936"/>
        <dbReference type="ChEBI" id="CHEBI:58349"/>
        <dbReference type="EC" id="1.2.1.38"/>
    </reaction>
</comment>
<feature type="domain" description="Semialdehyde dehydrogenase NAD-binding" evidence="9">
    <location>
        <begin position="17"/>
        <end position="157"/>
    </location>
</feature>
<dbReference type="FunFam" id="3.30.360.10:FF:000014">
    <property type="entry name" value="N-acetyl-gamma-glutamyl-phosphate reductase"/>
    <property type="match status" value="1"/>
</dbReference>
<comment type="pathway">
    <text evidence="1 7">Amino-acid biosynthesis; L-arginine biosynthesis; N(2)-acetyl-L-ornithine from L-glutamate: step 3/4.</text>
</comment>
<dbReference type="PANTHER" id="PTHR32338:SF10">
    <property type="entry name" value="N-ACETYL-GAMMA-GLUTAMYL-PHOSPHATE REDUCTASE, CHLOROPLASTIC-RELATED"/>
    <property type="match status" value="1"/>
</dbReference>